<dbReference type="EMBL" id="JACHGW010000002">
    <property type="protein sequence ID" value="MBB6051152.1"/>
    <property type="molecule type" value="Genomic_DNA"/>
</dbReference>
<reference evidence="5 6" key="1">
    <citation type="submission" date="2020-08" db="EMBL/GenBank/DDBJ databases">
        <title>Genomic Encyclopedia of Type Strains, Phase IV (KMG-IV): sequencing the most valuable type-strain genomes for metagenomic binning, comparative biology and taxonomic classification.</title>
        <authorList>
            <person name="Goeker M."/>
        </authorList>
    </citation>
    <scope>NUCLEOTIDE SEQUENCE [LARGE SCALE GENOMIC DNA]</scope>
    <source>
        <strain evidence="5 6">DSM 23562</strain>
    </source>
</reference>
<sequence length="288" mass="31973">MFAKIESFEEKLRLPDGREGFVKEGGRGQHPMHRHREPEFNLVLSGTARYVLAERQTGESWVSALAPGSLIWLLPSQDHILVEKSSDYAHWVVVATPALLARLPLSLPSTRELCRPLSASDQARLVALCTELTALPESDSLTFNAGLGYLMAAAWSAFQRAPGSPTALVHPAVATAMRLLRERPQEPWSVPELAERCGLSAPVLTRHFREQTGLTLLEFRQQERVRLALELQALAPSRTRLEVALEAGFGSYASFHRALERDPLYLRQWLGGTPKTRLKAVEKAKGLA</sequence>
<dbReference type="PANTHER" id="PTHR46796:SF13">
    <property type="entry name" value="HTH-TYPE TRANSCRIPTIONAL ACTIVATOR RHAS"/>
    <property type="match status" value="1"/>
</dbReference>
<gene>
    <name evidence="5" type="ORF">HNQ39_002943</name>
</gene>
<feature type="domain" description="HTH araC/xylS-type" evidence="4">
    <location>
        <begin position="174"/>
        <end position="261"/>
    </location>
</feature>
<dbReference type="InterPro" id="IPR014710">
    <property type="entry name" value="RmlC-like_jellyroll"/>
</dbReference>
<dbReference type="Pfam" id="PF12833">
    <property type="entry name" value="HTH_18"/>
    <property type="match status" value="1"/>
</dbReference>
<dbReference type="AlphaFoldDB" id="A0A7W9W808"/>
<dbReference type="SMART" id="SM00342">
    <property type="entry name" value="HTH_ARAC"/>
    <property type="match status" value="1"/>
</dbReference>
<dbReference type="Proteomes" id="UP000520814">
    <property type="component" value="Unassembled WGS sequence"/>
</dbReference>
<keyword evidence="3" id="KW-0804">Transcription</keyword>
<organism evidence="5 6">
    <name type="scientific">Armatimonas rosea</name>
    <dbReference type="NCBI Taxonomy" id="685828"/>
    <lineage>
        <taxon>Bacteria</taxon>
        <taxon>Bacillati</taxon>
        <taxon>Armatimonadota</taxon>
        <taxon>Armatimonadia</taxon>
        <taxon>Armatimonadales</taxon>
        <taxon>Armatimonadaceae</taxon>
        <taxon>Armatimonas</taxon>
    </lineage>
</organism>
<evidence type="ECO:0000256" key="2">
    <source>
        <dbReference type="ARBA" id="ARBA00023125"/>
    </source>
</evidence>
<dbReference type="CDD" id="cd02208">
    <property type="entry name" value="cupin_RmlC-like"/>
    <property type="match status" value="1"/>
</dbReference>
<keyword evidence="2 5" id="KW-0238">DNA-binding</keyword>
<keyword evidence="1" id="KW-0805">Transcription regulation</keyword>
<dbReference type="PROSITE" id="PS01124">
    <property type="entry name" value="HTH_ARAC_FAMILY_2"/>
    <property type="match status" value="1"/>
</dbReference>
<accession>A0A7W9W808</accession>
<evidence type="ECO:0000313" key="6">
    <source>
        <dbReference type="Proteomes" id="UP000520814"/>
    </source>
</evidence>
<dbReference type="InterPro" id="IPR011051">
    <property type="entry name" value="RmlC_Cupin_sf"/>
</dbReference>
<dbReference type="SUPFAM" id="SSF46689">
    <property type="entry name" value="Homeodomain-like"/>
    <property type="match status" value="1"/>
</dbReference>
<comment type="caution">
    <text evidence="5">The sequence shown here is derived from an EMBL/GenBank/DDBJ whole genome shotgun (WGS) entry which is preliminary data.</text>
</comment>
<dbReference type="GO" id="GO:0043565">
    <property type="term" value="F:sequence-specific DNA binding"/>
    <property type="evidence" value="ECO:0007669"/>
    <property type="project" value="InterPro"/>
</dbReference>
<keyword evidence="6" id="KW-1185">Reference proteome</keyword>
<dbReference type="Gene3D" id="2.60.120.10">
    <property type="entry name" value="Jelly Rolls"/>
    <property type="match status" value="1"/>
</dbReference>
<name>A0A7W9W808_ARMRO</name>
<proteinExistence type="predicted"/>
<dbReference type="SUPFAM" id="SSF51182">
    <property type="entry name" value="RmlC-like cupins"/>
    <property type="match status" value="1"/>
</dbReference>
<dbReference type="PANTHER" id="PTHR46796">
    <property type="entry name" value="HTH-TYPE TRANSCRIPTIONAL ACTIVATOR RHAS-RELATED"/>
    <property type="match status" value="1"/>
</dbReference>
<dbReference type="RefSeq" id="WP_184197430.1">
    <property type="nucleotide sequence ID" value="NZ_JACHGW010000002.1"/>
</dbReference>
<evidence type="ECO:0000256" key="3">
    <source>
        <dbReference type="ARBA" id="ARBA00023163"/>
    </source>
</evidence>
<protein>
    <submittedName>
        <fullName evidence="5">AraC-like DNA-binding protein</fullName>
    </submittedName>
</protein>
<evidence type="ECO:0000259" key="4">
    <source>
        <dbReference type="PROSITE" id="PS01124"/>
    </source>
</evidence>
<dbReference type="InterPro" id="IPR009057">
    <property type="entry name" value="Homeodomain-like_sf"/>
</dbReference>
<dbReference type="InterPro" id="IPR050204">
    <property type="entry name" value="AraC_XylS_family_regulators"/>
</dbReference>
<dbReference type="GO" id="GO:0003700">
    <property type="term" value="F:DNA-binding transcription factor activity"/>
    <property type="evidence" value="ECO:0007669"/>
    <property type="project" value="InterPro"/>
</dbReference>
<evidence type="ECO:0000256" key="1">
    <source>
        <dbReference type="ARBA" id="ARBA00023015"/>
    </source>
</evidence>
<dbReference type="InterPro" id="IPR018060">
    <property type="entry name" value="HTH_AraC"/>
</dbReference>
<dbReference type="Gene3D" id="1.10.10.60">
    <property type="entry name" value="Homeodomain-like"/>
    <property type="match status" value="1"/>
</dbReference>
<evidence type="ECO:0000313" key="5">
    <source>
        <dbReference type="EMBL" id="MBB6051152.1"/>
    </source>
</evidence>